<gene>
    <name evidence="8" type="ORF">D9613_005928</name>
</gene>
<dbReference type="Proteomes" id="UP000521872">
    <property type="component" value="Unassembled WGS sequence"/>
</dbReference>
<dbReference type="SUPFAM" id="SSF53474">
    <property type="entry name" value="alpha/beta-Hydrolases"/>
    <property type="match status" value="1"/>
</dbReference>
<dbReference type="SMART" id="SM00562">
    <property type="entry name" value="NDK"/>
    <property type="match status" value="1"/>
</dbReference>
<dbReference type="GO" id="GO:0004301">
    <property type="term" value="F:epoxide hydrolase activity"/>
    <property type="evidence" value="ECO:0007669"/>
    <property type="project" value="TreeGrafter"/>
</dbReference>
<accession>A0A8H4QW07</accession>
<evidence type="ECO:0000256" key="6">
    <source>
        <dbReference type="SAM" id="MobiDB-lite"/>
    </source>
</evidence>
<dbReference type="PRINTS" id="PR00412">
    <property type="entry name" value="EPOXHYDRLASE"/>
</dbReference>
<dbReference type="InterPro" id="IPR010497">
    <property type="entry name" value="Epoxide_hydro_N"/>
</dbReference>
<evidence type="ECO:0000256" key="5">
    <source>
        <dbReference type="PROSITE-ProRule" id="PRU00706"/>
    </source>
</evidence>
<dbReference type="Gene3D" id="3.30.70.141">
    <property type="entry name" value="Nucleoside diphosphate kinase-like domain"/>
    <property type="match status" value="1"/>
</dbReference>
<dbReference type="AlphaFoldDB" id="A0A8H4QW07"/>
<protein>
    <recommendedName>
        <fullName evidence="2">Nucleoside diphosphate kinase</fullName>
    </recommendedName>
</protein>
<dbReference type="PANTHER" id="PTHR21661">
    <property type="entry name" value="EPOXIDE HYDROLASE 1-RELATED"/>
    <property type="match status" value="1"/>
</dbReference>
<organism evidence="8 9">
    <name type="scientific">Agrocybe pediades</name>
    <dbReference type="NCBI Taxonomy" id="84607"/>
    <lineage>
        <taxon>Eukaryota</taxon>
        <taxon>Fungi</taxon>
        <taxon>Dikarya</taxon>
        <taxon>Basidiomycota</taxon>
        <taxon>Agaricomycotina</taxon>
        <taxon>Agaricomycetes</taxon>
        <taxon>Agaricomycetidae</taxon>
        <taxon>Agaricales</taxon>
        <taxon>Agaricineae</taxon>
        <taxon>Strophariaceae</taxon>
        <taxon>Agrocybe</taxon>
    </lineage>
</organism>
<evidence type="ECO:0000259" key="7">
    <source>
        <dbReference type="SMART" id="SM00562"/>
    </source>
</evidence>
<dbReference type="PROSITE" id="PS51374">
    <property type="entry name" value="NDPK_LIKE"/>
    <property type="match status" value="1"/>
</dbReference>
<keyword evidence="9" id="KW-1185">Reference proteome</keyword>
<dbReference type="Pfam" id="PF06441">
    <property type="entry name" value="EHN"/>
    <property type="match status" value="1"/>
</dbReference>
<evidence type="ECO:0000256" key="2">
    <source>
        <dbReference type="ARBA" id="ARBA00017632"/>
    </source>
</evidence>
<feature type="domain" description="Nucleoside diphosphate kinase-like" evidence="7">
    <location>
        <begin position="4"/>
        <end position="120"/>
    </location>
</feature>
<dbReference type="InterPro" id="IPR036850">
    <property type="entry name" value="NDK-like_dom_sf"/>
</dbReference>
<dbReference type="SUPFAM" id="SSF54919">
    <property type="entry name" value="Nucleoside diphosphate kinase, NDK"/>
    <property type="match status" value="1"/>
</dbReference>
<evidence type="ECO:0000256" key="3">
    <source>
        <dbReference type="ARBA" id="ARBA00022797"/>
    </source>
</evidence>
<comment type="similarity">
    <text evidence="5">Belongs to the NDK family.</text>
</comment>
<name>A0A8H4QW07_9AGAR</name>
<keyword evidence="3" id="KW-0058">Aromatic hydrocarbons catabolism</keyword>
<feature type="region of interest" description="Disordered" evidence="6">
    <location>
        <begin position="255"/>
        <end position="460"/>
    </location>
</feature>
<evidence type="ECO:0000313" key="9">
    <source>
        <dbReference type="Proteomes" id="UP000521872"/>
    </source>
</evidence>
<dbReference type="InterPro" id="IPR000639">
    <property type="entry name" value="Epox_hydrolase-like"/>
</dbReference>
<evidence type="ECO:0000313" key="8">
    <source>
        <dbReference type="EMBL" id="KAF4617883.1"/>
    </source>
</evidence>
<sequence length="957" mass="104715">MRFEIERRIQEASFEIVKERQMEFDTESDPDTLYELFGEDADAFAEGPVWVYVLERRRAVEVWNTLMGDRNVEIARRESPNSLRALYGISNQQNGLMGSPDTHTAEIQIASVFASSPPFPSSELPPMDDMVDGALLDSIRDSLKVEDEGYAPSNVTDPSTAAAGGGSGRPKLNANGKAQFKARPVPATHDKPDIVPRTTRAAALRAGQVVEKPTPRAPVSKERLAQTFANVPGHKRSSTIQVASTAAPAIAPRMTRAASLRLGQPVPPPSAMKQRSVSDNGDQVKKDTFEGVPGHKRRESIAVASAKPPSVAPRLNKSAALRAQQKEKEKEQQVAAPPSSFRAGSTPKAATLSRVSSRTSVGSGSKVPSAASVVRPASQASVPAASRYAAPRASSVAAVRPNPTRTTSSSSVSKTRSNGAAVPENETATSGPEKPELKRRPSSIAAPSIAPRTNRSAALRAAKKEAEAAAAAANSSSELPSVNSVIYGLLAVLCTDGVSTDATDRDADPTILDASARVRFGLCLRPSRLCPESTSTSTLGRQTRWGVAPIVSAIYLEGSIYYHLKANSNRVKFESKFIRSAMAETPFKISVPEERIERLKQKLSLTDFPDELQNAGWEYGTPLADVQRLISRWKDGYDWRRHEAQLNEELPQFTRDIEVEGFGKLNIHYIHKKSEVVDAIPLLFVHGWPGSFLEVRKILPLLIQGGTDHPSFHVVAVGLPGYGFSEAPNKPGFSIPQYAEVGHKLMLALGYNEYVTQGGDWGCTITWKIAQLYGGKHAKAWHTNFQHYSAKEKEGLKRTEWYLDKSFGYVKQQQTYPQTLGYGLADSPAGLLAWIYEKLVTWSDNYPWDDDEVYWFSRAGPAASVRIYYEVVHPDPAFFQKPMLSSIPKGISYFPKEILILPRSWLKIKNLVFESEHDSGGHFAAHEKPNELVDDVRKMFGKKGPCFGVVPGKTGFA</sequence>
<dbReference type="EMBL" id="JAACJL010000030">
    <property type="protein sequence ID" value="KAF4617883.1"/>
    <property type="molecule type" value="Genomic_DNA"/>
</dbReference>
<dbReference type="Gene3D" id="3.40.50.1820">
    <property type="entry name" value="alpha/beta hydrolase"/>
    <property type="match status" value="1"/>
</dbReference>
<dbReference type="InterPro" id="IPR029058">
    <property type="entry name" value="AB_hydrolase_fold"/>
</dbReference>
<feature type="region of interest" description="Disordered" evidence="6">
    <location>
        <begin position="149"/>
        <end position="174"/>
    </location>
</feature>
<dbReference type="PANTHER" id="PTHR21661:SF35">
    <property type="entry name" value="EPOXIDE HYDROLASE"/>
    <property type="match status" value="1"/>
</dbReference>
<comment type="similarity">
    <text evidence="1">Belongs to the peptidase S33 family.</text>
</comment>
<keyword evidence="4" id="KW-0378">Hydrolase</keyword>
<dbReference type="GO" id="GO:0097176">
    <property type="term" value="P:epoxide metabolic process"/>
    <property type="evidence" value="ECO:0007669"/>
    <property type="project" value="TreeGrafter"/>
</dbReference>
<feature type="compositionally biased region" description="Low complexity" evidence="6">
    <location>
        <begin position="302"/>
        <end position="313"/>
    </location>
</feature>
<feature type="compositionally biased region" description="Low complexity" evidence="6">
    <location>
        <begin position="380"/>
        <end position="417"/>
    </location>
</feature>
<reference evidence="8 9" key="1">
    <citation type="submission" date="2019-12" db="EMBL/GenBank/DDBJ databases">
        <authorList>
            <person name="Floudas D."/>
            <person name="Bentzer J."/>
            <person name="Ahren D."/>
            <person name="Johansson T."/>
            <person name="Persson P."/>
            <person name="Tunlid A."/>
        </authorList>
    </citation>
    <scope>NUCLEOTIDE SEQUENCE [LARGE SCALE GENOMIC DNA]</scope>
    <source>
        <strain evidence="8 9">CBS 102.39</strain>
    </source>
</reference>
<comment type="caution">
    <text evidence="5">Lacks conserved residue(s) required for the propagation of feature annotation.</text>
</comment>
<feature type="compositionally biased region" description="Low complexity" evidence="6">
    <location>
        <begin position="349"/>
        <end position="365"/>
    </location>
</feature>
<dbReference type="InterPro" id="IPR034907">
    <property type="entry name" value="NDK-like_dom"/>
</dbReference>
<evidence type="ECO:0000256" key="4">
    <source>
        <dbReference type="ARBA" id="ARBA00022801"/>
    </source>
</evidence>
<dbReference type="Pfam" id="PF00334">
    <property type="entry name" value="NDK"/>
    <property type="match status" value="1"/>
</dbReference>
<proteinExistence type="inferred from homology"/>
<evidence type="ECO:0000256" key="1">
    <source>
        <dbReference type="ARBA" id="ARBA00010088"/>
    </source>
</evidence>
<comment type="caution">
    <text evidence="8">The sequence shown here is derived from an EMBL/GenBank/DDBJ whole genome shotgun (WGS) entry which is preliminary data.</text>
</comment>